<dbReference type="Gene3D" id="3.30.1330.30">
    <property type="match status" value="1"/>
</dbReference>
<dbReference type="STRING" id="4072.A0A2G2ZAF8"/>
<protein>
    <submittedName>
        <fullName evidence="3">60S ribosomal protein L30</fullName>
    </submittedName>
</protein>
<gene>
    <name evidence="3" type="ORF">T459_17042</name>
</gene>
<dbReference type="InterPro" id="IPR022991">
    <property type="entry name" value="Ribosomal_eL30_CS"/>
</dbReference>
<dbReference type="Proteomes" id="UP000222542">
    <property type="component" value="Unassembled WGS sequence"/>
</dbReference>
<name>A0A2G2ZAF8_CAPAN</name>
<dbReference type="GO" id="GO:0022625">
    <property type="term" value="C:cytosolic large ribosomal subunit"/>
    <property type="evidence" value="ECO:0000318"/>
    <property type="project" value="GO_Central"/>
</dbReference>
<dbReference type="PROSITE" id="PS00709">
    <property type="entry name" value="RIBOSOMAL_L30E_1"/>
    <property type="match status" value="1"/>
</dbReference>
<keyword evidence="1 3" id="KW-0689">Ribosomal protein</keyword>
<evidence type="ECO:0000313" key="3">
    <source>
        <dbReference type="EMBL" id="PHT78990.1"/>
    </source>
</evidence>
<dbReference type="GO" id="GO:0003735">
    <property type="term" value="F:structural constituent of ribosome"/>
    <property type="evidence" value="ECO:0000318"/>
    <property type="project" value="GO_Central"/>
</dbReference>
<dbReference type="GO" id="GO:0003723">
    <property type="term" value="F:RNA binding"/>
    <property type="evidence" value="ECO:0000318"/>
    <property type="project" value="GO_Central"/>
</dbReference>
<dbReference type="InterPro" id="IPR039109">
    <property type="entry name" value="Ribosomal_eL30-like"/>
</dbReference>
<keyword evidence="4" id="KW-1185">Reference proteome</keyword>
<dbReference type="Gramene" id="PHT78990">
    <property type="protein sequence ID" value="PHT78990"/>
    <property type="gene ID" value="T459_17042"/>
</dbReference>
<organism evidence="3 4">
    <name type="scientific">Capsicum annuum</name>
    <name type="common">Capsicum pepper</name>
    <dbReference type="NCBI Taxonomy" id="4072"/>
    <lineage>
        <taxon>Eukaryota</taxon>
        <taxon>Viridiplantae</taxon>
        <taxon>Streptophyta</taxon>
        <taxon>Embryophyta</taxon>
        <taxon>Tracheophyta</taxon>
        <taxon>Spermatophyta</taxon>
        <taxon>Magnoliopsida</taxon>
        <taxon>eudicotyledons</taxon>
        <taxon>Gunneridae</taxon>
        <taxon>Pentapetalae</taxon>
        <taxon>asterids</taxon>
        <taxon>lamiids</taxon>
        <taxon>Solanales</taxon>
        <taxon>Solanaceae</taxon>
        <taxon>Solanoideae</taxon>
        <taxon>Capsiceae</taxon>
        <taxon>Capsicum</taxon>
    </lineage>
</organism>
<evidence type="ECO:0000256" key="1">
    <source>
        <dbReference type="ARBA" id="ARBA00022980"/>
    </source>
</evidence>
<dbReference type="AlphaFoldDB" id="A0A2G2ZAF8"/>
<evidence type="ECO:0000313" key="4">
    <source>
        <dbReference type="Proteomes" id="UP000222542"/>
    </source>
</evidence>
<evidence type="ECO:0000256" key="2">
    <source>
        <dbReference type="ARBA" id="ARBA00023274"/>
    </source>
</evidence>
<dbReference type="PANTHER" id="PTHR11449">
    <property type="entry name" value="RIBOSOMAL PROTEIN L30"/>
    <property type="match status" value="1"/>
</dbReference>
<proteinExistence type="predicted"/>
<keyword evidence="2" id="KW-0687">Ribonucleoprotein</keyword>
<accession>A0A2G2ZAF8</accession>
<reference evidence="3 4" key="1">
    <citation type="journal article" date="2014" name="Nat. Genet.">
        <title>Genome sequence of the hot pepper provides insights into the evolution of pungency in Capsicum species.</title>
        <authorList>
            <person name="Kim S."/>
            <person name="Park M."/>
            <person name="Yeom S.I."/>
            <person name="Kim Y.M."/>
            <person name="Lee J.M."/>
            <person name="Lee H.A."/>
            <person name="Seo E."/>
            <person name="Choi J."/>
            <person name="Cheong K."/>
            <person name="Kim K.T."/>
            <person name="Jung K."/>
            <person name="Lee G.W."/>
            <person name="Oh S.K."/>
            <person name="Bae C."/>
            <person name="Kim S.B."/>
            <person name="Lee H.Y."/>
            <person name="Kim S.Y."/>
            <person name="Kim M.S."/>
            <person name="Kang B.C."/>
            <person name="Jo Y.D."/>
            <person name="Yang H.B."/>
            <person name="Jeong H.J."/>
            <person name="Kang W.H."/>
            <person name="Kwon J.K."/>
            <person name="Shin C."/>
            <person name="Lim J.Y."/>
            <person name="Park J.H."/>
            <person name="Huh J.H."/>
            <person name="Kim J.S."/>
            <person name="Kim B.D."/>
            <person name="Cohen O."/>
            <person name="Paran I."/>
            <person name="Suh M.C."/>
            <person name="Lee S.B."/>
            <person name="Kim Y.K."/>
            <person name="Shin Y."/>
            <person name="Noh S.J."/>
            <person name="Park J."/>
            <person name="Seo Y.S."/>
            <person name="Kwon S.Y."/>
            <person name="Kim H.A."/>
            <person name="Park J.M."/>
            <person name="Kim H.J."/>
            <person name="Choi S.B."/>
            <person name="Bosland P.W."/>
            <person name="Reeves G."/>
            <person name="Jo S.H."/>
            <person name="Lee B.W."/>
            <person name="Cho H.T."/>
            <person name="Choi H.S."/>
            <person name="Lee M.S."/>
            <person name="Yu Y."/>
            <person name="Do Choi Y."/>
            <person name="Park B.S."/>
            <person name="van Deynze A."/>
            <person name="Ashrafi H."/>
            <person name="Hill T."/>
            <person name="Kim W.T."/>
            <person name="Pai H.S."/>
            <person name="Ahn H.K."/>
            <person name="Yeam I."/>
            <person name="Giovannoni J.J."/>
            <person name="Rose J.K."/>
            <person name="Sorensen I."/>
            <person name="Lee S.J."/>
            <person name="Kim R.W."/>
            <person name="Choi I.Y."/>
            <person name="Choi B.S."/>
            <person name="Lim J.S."/>
            <person name="Lee Y.H."/>
            <person name="Choi D."/>
        </authorList>
    </citation>
    <scope>NUCLEOTIDE SEQUENCE [LARGE SCALE GENOMIC DNA]</scope>
    <source>
        <strain evidence="4">cv. CM334</strain>
    </source>
</reference>
<dbReference type="SMR" id="A0A2G2ZAF8"/>
<reference evidence="3 4" key="2">
    <citation type="journal article" date="2017" name="Genome Biol.">
        <title>New reference genome sequences of hot pepper reveal the massive evolution of plant disease-resistance genes by retroduplication.</title>
        <authorList>
            <person name="Kim S."/>
            <person name="Park J."/>
            <person name="Yeom S.I."/>
            <person name="Kim Y.M."/>
            <person name="Seo E."/>
            <person name="Kim K.T."/>
            <person name="Kim M.S."/>
            <person name="Lee J.M."/>
            <person name="Cheong K."/>
            <person name="Shin H.S."/>
            <person name="Kim S.B."/>
            <person name="Han K."/>
            <person name="Lee J."/>
            <person name="Park M."/>
            <person name="Lee H.A."/>
            <person name="Lee H.Y."/>
            <person name="Lee Y."/>
            <person name="Oh S."/>
            <person name="Lee J.H."/>
            <person name="Choi E."/>
            <person name="Choi E."/>
            <person name="Lee S.E."/>
            <person name="Jeon J."/>
            <person name="Kim H."/>
            <person name="Choi G."/>
            <person name="Song H."/>
            <person name="Lee J."/>
            <person name="Lee S.C."/>
            <person name="Kwon J.K."/>
            <person name="Lee H.Y."/>
            <person name="Koo N."/>
            <person name="Hong Y."/>
            <person name="Kim R.W."/>
            <person name="Kang W.H."/>
            <person name="Huh J.H."/>
            <person name="Kang B.C."/>
            <person name="Yang T.J."/>
            <person name="Lee Y.H."/>
            <person name="Bennetzen J.L."/>
            <person name="Choi D."/>
        </authorList>
    </citation>
    <scope>NUCLEOTIDE SEQUENCE [LARGE SCALE GENOMIC DNA]</scope>
    <source>
        <strain evidence="4">cv. CM334</strain>
    </source>
</reference>
<sequence>MVITKGKKSKRTHESINNRLSLVIKSGKYTLGYKTVLKTPRTSQGKLILVQHVESSTMCHVSASLTQVIPTLLSLCPVIIKSW</sequence>
<dbReference type="EMBL" id="AYRZ02000006">
    <property type="protein sequence ID" value="PHT78990.1"/>
    <property type="molecule type" value="Genomic_DNA"/>
</dbReference>
<comment type="caution">
    <text evidence="3">The sequence shown here is derived from an EMBL/GenBank/DDBJ whole genome shotgun (WGS) entry which is preliminary data.</text>
</comment>
<dbReference type="InterPro" id="IPR029064">
    <property type="entry name" value="Ribosomal_eL30-like_sf"/>
</dbReference>
<dbReference type="SUPFAM" id="SSF55315">
    <property type="entry name" value="L30e-like"/>
    <property type="match status" value="1"/>
</dbReference>